<keyword evidence="1" id="KW-0175">Coiled coil</keyword>
<feature type="coiled-coil region" evidence="1">
    <location>
        <begin position="318"/>
        <end position="549"/>
    </location>
</feature>
<proteinExistence type="predicted"/>
<keyword evidence="3" id="KW-1185">Reference proteome</keyword>
<evidence type="ECO:0000313" key="2">
    <source>
        <dbReference type="EMBL" id="CAD8108331.1"/>
    </source>
</evidence>
<dbReference type="OrthoDB" id="307725at2759"/>
<evidence type="ECO:0000256" key="1">
    <source>
        <dbReference type="SAM" id="Coils"/>
    </source>
</evidence>
<organism evidence="2 3">
    <name type="scientific">Paramecium sonneborni</name>
    <dbReference type="NCBI Taxonomy" id="65129"/>
    <lineage>
        <taxon>Eukaryota</taxon>
        <taxon>Sar</taxon>
        <taxon>Alveolata</taxon>
        <taxon>Ciliophora</taxon>
        <taxon>Intramacronucleata</taxon>
        <taxon>Oligohymenophorea</taxon>
        <taxon>Peniculida</taxon>
        <taxon>Parameciidae</taxon>
        <taxon>Paramecium</taxon>
    </lineage>
</organism>
<gene>
    <name evidence="2" type="ORF">PSON_ATCC_30995.1.T0910015</name>
</gene>
<protein>
    <submittedName>
        <fullName evidence="2">Uncharacterized protein</fullName>
    </submittedName>
</protein>
<accession>A0A8S1PZ89</accession>
<dbReference type="Proteomes" id="UP000692954">
    <property type="component" value="Unassembled WGS sequence"/>
</dbReference>
<comment type="caution">
    <text evidence="2">The sequence shown here is derived from an EMBL/GenBank/DDBJ whole genome shotgun (WGS) entry which is preliminary data.</text>
</comment>
<dbReference type="EMBL" id="CAJJDN010000091">
    <property type="protein sequence ID" value="CAD8108331.1"/>
    <property type="molecule type" value="Genomic_DNA"/>
</dbReference>
<reference evidence="2" key="1">
    <citation type="submission" date="2021-01" db="EMBL/GenBank/DDBJ databases">
        <authorList>
            <consortium name="Genoscope - CEA"/>
            <person name="William W."/>
        </authorList>
    </citation>
    <scope>NUCLEOTIDE SEQUENCE</scope>
</reference>
<feature type="coiled-coil region" evidence="1">
    <location>
        <begin position="232"/>
        <end position="266"/>
    </location>
</feature>
<evidence type="ECO:0000313" key="3">
    <source>
        <dbReference type="Proteomes" id="UP000692954"/>
    </source>
</evidence>
<dbReference type="AlphaFoldDB" id="A0A8S1PZ89"/>
<sequence length="796" mass="95322">MLDSVQYKGRFSVSGKIEKTISVKFQLYYLDSKESTLYVKIRNKTLNEEEFMIKEMQKESQSCYSVQLDLKENCKYKYQYEAFNNITQKKDIELKFRDFEYAEKDKFQIDQWNKVWCLYRILPKSEDIFQAYHISIKNNQDGNYFELKKSKYIFPAKDHYELLDDSEIQKFRQFSLKSKEDETEELSNQIEIQNISKYKMNCIYVEFDMQLFSKDKSEKIKQFLKSYETNQEWKKYNQIKNLQQQIEELNQKLLEQEKKNSGLNTQLVNELKNSDNLKKQIQTINLNHQKELNSLNVKFEQEKTTALILQDQLIQNMTRNFQEKIEQLSEKIKIQNNQYLSMQDDFDQFQKSASKTTTEYIYKLEESQKMLQLKELQLLQIKNNHLNKNENSQNEEIIIDLCIQNGTQDQINQLNILKDKLQQYEKNFGQMSLKNEEIESELLKKGKIEHGLKRKIQEQIENQNSCIKNLQIAEKQVQELKEQTLNDAKNNQKLKQLLEKIKKKCQDLEVYKIQYQNLFQKYEEQRDQYLQLEIEKNKNEMEFQQFKEQKQLQLQSMVSENEKSLKQMQDETQILLEQQKAELYKQQKYQHELFMKSSLDILDSLQNEILYPYFNHQLQFSQNLSCNLNSEIQSISSLMLNNFESIINIAADGINIITNSSFNHLKIDLIDIHQQIIDEIQEQKNSSEQSPMTQLLQLINQFQNKLQEIQQFSLQVDDMIDQDQDQIRLINTNCQTLDKLLDIVIKQRSILKRKNDELEIFCKNQDIIIVAFKQFQAKTLSGFQNQFIRSDLEPSI</sequence>
<name>A0A8S1PZ89_9CILI</name>